<keyword evidence="1" id="KW-0732">Signal</keyword>
<dbReference type="OrthoDB" id="1521841at2"/>
<dbReference type="SUPFAM" id="SSF63825">
    <property type="entry name" value="YWTD domain"/>
    <property type="match status" value="1"/>
</dbReference>
<dbReference type="STRING" id="1079859.SAMN04515674_112107"/>
<feature type="chain" id="PRO_5011493580" evidence="1">
    <location>
        <begin position="24"/>
        <end position="433"/>
    </location>
</feature>
<feature type="signal peptide" evidence="1">
    <location>
        <begin position="1"/>
        <end position="23"/>
    </location>
</feature>
<organism evidence="2 3">
    <name type="scientific">Pseudarcicella hirudinis</name>
    <dbReference type="NCBI Taxonomy" id="1079859"/>
    <lineage>
        <taxon>Bacteria</taxon>
        <taxon>Pseudomonadati</taxon>
        <taxon>Bacteroidota</taxon>
        <taxon>Cytophagia</taxon>
        <taxon>Cytophagales</taxon>
        <taxon>Flectobacillaceae</taxon>
        <taxon>Pseudarcicella</taxon>
    </lineage>
</organism>
<dbReference type="RefSeq" id="WP_092018645.1">
    <property type="nucleotide sequence ID" value="NZ_FOXH01000012.1"/>
</dbReference>
<reference evidence="2 3" key="1">
    <citation type="submission" date="2016-10" db="EMBL/GenBank/DDBJ databases">
        <authorList>
            <person name="de Groot N.N."/>
        </authorList>
    </citation>
    <scope>NUCLEOTIDE SEQUENCE [LARGE SCALE GENOMIC DNA]</scope>
    <source>
        <strain evidence="3">E92,LMG 26720,CCM 7988</strain>
    </source>
</reference>
<proteinExistence type="predicted"/>
<protein>
    <submittedName>
        <fullName evidence="2">Uncharacterized conserved protein</fullName>
    </submittedName>
</protein>
<evidence type="ECO:0000313" key="3">
    <source>
        <dbReference type="Proteomes" id="UP000199306"/>
    </source>
</evidence>
<dbReference type="EMBL" id="FOXH01000012">
    <property type="protein sequence ID" value="SFQ21889.1"/>
    <property type="molecule type" value="Genomic_DNA"/>
</dbReference>
<name>A0A1I5WQ81_9BACT</name>
<evidence type="ECO:0000256" key="1">
    <source>
        <dbReference type="SAM" id="SignalP"/>
    </source>
</evidence>
<evidence type="ECO:0000313" key="2">
    <source>
        <dbReference type="EMBL" id="SFQ21889.1"/>
    </source>
</evidence>
<keyword evidence="3" id="KW-1185">Reference proteome</keyword>
<dbReference type="Pfam" id="PF08309">
    <property type="entry name" value="LVIVD"/>
    <property type="match status" value="3"/>
</dbReference>
<dbReference type="Proteomes" id="UP000199306">
    <property type="component" value="Unassembled WGS sequence"/>
</dbReference>
<accession>A0A1I5WQ81</accession>
<gene>
    <name evidence="2" type="ORF">SAMN04515674_112107</name>
</gene>
<dbReference type="PROSITE" id="PS51257">
    <property type="entry name" value="PROKAR_LIPOPROTEIN"/>
    <property type="match status" value="1"/>
</dbReference>
<dbReference type="InterPro" id="IPR013211">
    <property type="entry name" value="LVIVD"/>
</dbReference>
<dbReference type="AlphaFoldDB" id="A0A1I5WQ81"/>
<sequence>MKHSLLVLLLGMLCLTGLSSCHDNCKQTITYRTTVPFNVSLEDLRKSVKSVPVTDLTSTGKIYVKGNYLFINELRKGIHIIDNTNTSSPVQVAFIQIPGNSDMAVYGNILYADSYLDFVAIDISNPTAVKEVGRVQGAFKNGQIDGIYWYFDTYRNTVVDYQWKTVIETREVDCDGQPNNYYWGNCPNCLYYDMAGAQIPVSGANNASLAGTAGSTARFAIDKNRLYAISQGDEMLLFNINSPNQPVMESSVKLGFGIETIFPYKDHLFVGTTTGLQIWNNLDPKKPYFVSRLEHARACDPVVVENDIAYVTLRSVNNFGRCGAAVANQLDVIDVSVLSNPVLKKSYEMENPYGLGIDKGKLFICEGNKGLKYFNASNPMDVKLLQQFKNIDAYDVIPLNNTLMLIGKDGLYQYDYSNTDNLKLISKIPVKSI</sequence>